<reference evidence="2" key="1">
    <citation type="submission" date="2017-10" db="EMBL/GenBank/DDBJ databases">
        <title>Draft genome sequence of the planktic cyanobacteria Tychonema bourrellyi isolated from alpine lentic freshwater.</title>
        <authorList>
            <person name="Tett A."/>
            <person name="Armanini F."/>
            <person name="Asnicar F."/>
            <person name="Boscaini A."/>
            <person name="Pasolli E."/>
            <person name="Zolfo M."/>
            <person name="Donati C."/>
            <person name="Salmaso N."/>
            <person name="Segata N."/>
        </authorList>
    </citation>
    <scope>NUCLEOTIDE SEQUENCE</scope>
    <source>
        <strain evidence="2">FEM_GT703</strain>
    </source>
</reference>
<organism evidence="2 3">
    <name type="scientific">Tychonema bourrellyi FEM_GT703</name>
    <dbReference type="NCBI Taxonomy" id="2040638"/>
    <lineage>
        <taxon>Bacteria</taxon>
        <taxon>Bacillati</taxon>
        <taxon>Cyanobacteriota</taxon>
        <taxon>Cyanophyceae</taxon>
        <taxon>Oscillatoriophycideae</taxon>
        <taxon>Oscillatoriales</taxon>
        <taxon>Microcoleaceae</taxon>
        <taxon>Tychonema</taxon>
    </lineage>
</organism>
<dbReference type="PANTHER" id="PTHR33877">
    <property type="entry name" value="SLL1193 PROTEIN"/>
    <property type="match status" value="1"/>
</dbReference>
<dbReference type="GO" id="GO:0008270">
    <property type="term" value="F:zinc ion binding"/>
    <property type="evidence" value="ECO:0007669"/>
    <property type="project" value="InterPro"/>
</dbReference>
<feature type="domain" description="HNH nuclease" evidence="1">
    <location>
        <begin position="6"/>
        <end position="61"/>
    </location>
</feature>
<accession>A0A2G4F0X2</accession>
<dbReference type="InterPro" id="IPR052892">
    <property type="entry name" value="NA-targeting_endonuclease"/>
</dbReference>
<dbReference type="SMART" id="SM00507">
    <property type="entry name" value="HNHc"/>
    <property type="match status" value="1"/>
</dbReference>
<protein>
    <submittedName>
        <fullName evidence="2">HNH endonuclease</fullName>
    </submittedName>
</protein>
<dbReference type="GO" id="GO:0003676">
    <property type="term" value="F:nucleic acid binding"/>
    <property type="evidence" value="ECO:0007669"/>
    <property type="project" value="InterPro"/>
</dbReference>
<dbReference type="AlphaFoldDB" id="A0A2G4F0X2"/>
<evidence type="ECO:0000259" key="1">
    <source>
        <dbReference type="SMART" id="SM00507"/>
    </source>
</evidence>
<dbReference type="RefSeq" id="WP_096831127.1">
    <property type="nucleotide sequence ID" value="NZ_NXIB02000054.1"/>
</dbReference>
<dbReference type="InterPro" id="IPR002711">
    <property type="entry name" value="HNH"/>
</dbReference>
<dbReference type="Pfam" id="PF01844">
    <property type="entry name" value="HNH"/>
    <property type="match status" value="1"/>
</dbReference>
<keyword evidence="2" id="KW-0378">Hydrolase</keyword>
<dbReference type="InterPro" id="IPR003615">
    <property type="entry name" value="HNH_nuc"/>
</dbReference>
<keyword evidence="3" id="KW-1185">Reference proteome</keyword>
<dbReference type="OrthoDB" id="514018at2"/>
<keyword evidence="2" id="KW-0540">Nuclease</keyword>
<evidence type="ECO:0000313" key="2">
    <source>
        <dbReference type="EMBL" id="PHX55403.1"/>
    </source>
</evidence>
<comment type="caution">
    <text evidence="2">The sequence shown here is derived from an EMBL/GenBank/DDBJ whole genome shotgun (WGS) entry which is preliminary data.</text>
</comment>
<dbReference type="PANTHER" id="PTHR33877:SF1">
    <property type="entry name" value="TYPE IV METHYL-DIRECTED RESTRICTION ENZYME ECOKMCRA"/>
    <property type="match status" value="1"/>
</dbReference>
<dbReference type="GO" id="GO:0004519">
    <property type="term" value="F:endonuclease activity"/>
    <property type="evidence" value="ECO:0007669"/>
    <property type="project" value="UniProtKB-KW"/>
</dbReference>
<dbReference type="CDD" id="cd00085">
    <property type="entry name" value="HNHc"/>
    <property type="match status" value="1"/>
</dbReference>
<dbReference type="EMBL" id="NXIB02000054">
    <property type="protein sequence ID" value="PHX55403.1"/>
    <property type="molecule type" value="Genomic_DNA"/>
</dbReference>
<dbReference type="Gene3D" id="1.10.30.50">
    <property type="match status" value="1"/>
</dbReference>
<sequence>MSVNRATRNLVRSRANFLCESCHSAEESSSTLFTIDHILPRSIGGNDELENLALACHRCNNNRYNFVTATDPETEKEVTLFNPRQQQWFEHFNWSADGLEIMGITPTGRGTCDRLDLNDRYHNEGAIIRARRLWIRAGWHPPSSDPCQNL</sequence>
<proteinExistence type="predicted"/>
<keyword evidence="2" id="KW-0255">Endonuclease</keyword>
<dbReference type="Proteomes" id="UP000226442">
    <property type="component" value="Unassembled WGS sequence"/>
</dbReference>
<name>A0A2G4F0X2_9CYAN</name>
<evidence type="ECO:0000313" key="3">
    <source>
        <dbReference type="Proteomes" id="UP000226442"/>
    </source>
</evidence>
<gene>
    <name evidence="2" type="ORF">CP500_011050</name>
</gene>